<dbReference type="Proteomes" id="UP000324748">
    <property type="component" value="Unassembled WGS sequence"/>
</dbReference>
<comment type="caution">
    <text evidence="1">The sequence shown here is derived from an EMBL/GenBank/DDBJ whole genome shotgun (WGS) entry which is preliminary data.</text>
</comment>
<proteinExistence type="predicted"/>
<protein>
    <submittedName>
        <fullName evidence="1">Uncharacterized protein</fullName>
    </submittedName>
</protein>
<sequence length="79" mass="9055">MNLVFTKQRPTMILRGLCTVNWLAGPSSNCPRHQRRDISYHTARILYEALRSTGAHAGIWNTAKSYQRSNATRCCKDFL</sequence>
<dbReference type="EMBL" id="VSWC01000001">
    <property type="protein sequence ID" value="KAA1119053.1"/>
    <property type="molecule type" value="Genomic_DNA"/>
</dbReference>
<evidence type="ECO:0000313" key="1">
    <source>
        <dbReference type="EMBL" id="KAA1119053.1"/>
    </source>
</evidence>
<evidence type="ECO:0000313" key="2">
    <source>
        <dbReference type="Proteomes" id="UP000324748"/>
    </source>
</evidence>
<name>A0A5B0R168_PUCGR</name>
<reference evidence="1 2" key="1">
    <citation type="submission" date="2019-05" db="EMBL/GenBank/DDBJ databases">
        <title>Emergence of the Ug99 lineage of the wheat stem rust pathogen through somatic hybridization.</title>
        <authorList>
            <person name="Li F."/>
            <person name="Upadhyaya N.M."/>
            <person name="Sperschneider J."/>
            <person name="Matny O."/>
            <person name="Nguyen-Phuc H."/>
            <person name="Mago R."/>
            <person name="Raley C."/>
            <person name="Miller M.E."/>
            <person name="Silverstein K.A.T."/>
            <person name="Henningsen E."/>
            <person name="Hirsch C.D."/>
            <person name="Visser B."/>
            <person name="Pretorius Z.A."/>
            <person name="Steffenson B.J."/>
            <person name="Schwessinger B."/>
            <person name="Dodds P.N."/>
            <person name="Figueroa M."/>
        </authorList>
    </citation>
    <scope>NUCLEOTIDE SEQUENCE [LARGE SCALE GENOMIC DNA]</scope>
    <source>
        <strain evidence="1">21-0</strain>
    </source>
</reference>
<organism evidence="1 2">
    <name type="scientific">Puccinia graminis f. sp. tritici</name>
    <dbReference type="NCBI Taxonomy" id="56615"/>
    <lineage>
        <taxon>Eukaryota</taxon>
        <taxon>Fungi</taxon>
        <taxon>Dikarya</taxon>
        <taxon>Basidiomycota</taxon>
        <taxon>Pucciniomycotina</taxon>
        <taxon>Pucciniomycetes</taxon>
        <taxon>Pucciniales</taxon>
        <taxon>Pucciniaceae</taxon>
        <taxon>Puccinia</taxon>
    </lineage>
</organism>
<keyword evidence="2" id="KW-1185">Reference proteome</keyword>
<gene>
    <name evidence="1" type="ORF">PGT21_013718</name>
</gene>
<accession>A0A5B0R168</accession>
<dbReference type="AlphaFoldDB" id="A0A5B0R168"/>